<accession>A0ABR7G7L0</accession>
<keyword evidence="1" id="KW-0472">Membrane</keyword>
<reference evidence="2 3" key="1">
    <citation type="submission" date="2020-08" db="EMBL/GenBank/DDBJ databases">
        <title>Genome public.</title>
        <authorList>
            <person name="Liu C."/>
            <person name="Sun Q."/>
        </authorList>
    </citation>
    <scope>NUCLEOTIDE SEQUENCE [LARGE SCALE GENOMIC DNA]</scope>
    <source>
        <strain evidence="2 3">NSJ-13</strain>
    </source>
</reference>
<gene>
    <name evidence="2" type="ORF">H8S40_04190</name>
</gene>
<protein>
    <submittedName>
        <fullName evidence="2">Uncharacterized protein</fullName>
    </submittedName>
</protein>
<name>A0ABR7G7L0_9FIRM</name>
<dbReference type="Proteomes" id="UP000631576">
    <property type="component" value="Unassembled WGS sequence"/>
</dbReference>
<evidence type="ECO:0000313" key="2">
    <source>
        <dbReference type="EMBL" id="MBC5682776.1"/>
    </source>
</evidence>
<keyword evidence="1" id="KW-1133">Transmembrane helix</keyword>
<sequence length="252" mass="28691">MKKKRIIITIAIIIISIILLYFVKVQVQNSAAKEIINNLASENYMYTKTVSSEFNNEKAELIWEGTITAEPYVGIETCVSNGSALSKIYSYEENGAIYQRMQIQSGQTGNGQYLWTPKSNGVKLNQMYTAPDLNYKYEGKEKLNGKNVALYTSSYNTQVSYESNTNSENKATLDTIVYLKFYLDMQSKEVVKIQWDESKYDTDQQVLQKMCEENLSETDARKEVNESGAYKVITTITITERGKKISITKPDI</sequence>
<keyword evidence="3" id="KW-1185">Reference proteome</keyword>
<organism evidence="2 3">
    <name type="scientific">Ruminococcus hominis</name>
    <dbReference type="NCBI Taxonomy" id="2763065"/>
    <lineage>
        <taxon>Bacteria</taxon>
        <taxon>Bacillati</taxon>
        <taxon>Bacillota</taxon>
        <taxon>Clostridia</taxon>
        <taxon>Eubacteriales</taxon>
        <taxon>Oscillospiraceae</taxon>
        <taxon>Ruminococcus</taxon>
    </lineage>
</organism>
<feature type="transmembrane region" description="Helical" evidence="1">
    <location>
        <begin position="6"/>
        <end position="23"/>
    </location>
</feature>
<dbReference type="EMBL" id="JACOPE010000001">
    <property type="protein sequence ID" value="MBC5682776.1"/>
    <property type="molecule type" value="Genomic_DNA"/>
</dbReference>
<keyword evidence="1" id="KW-0812">Transmembrane</keyword>
<comment type="caution">
    <text evidence="2">The sequence shown here is derived from an EMBL/GenBank/DDBJ whole genome shotgun (WGS) entry which is preliminary data.</text>
</comment>
<proteinExistence type="predicted"/>
<dbReference type="RefSeq" id="WP_186864640.1">
    <property type="nucleotide sequence ID" value="NZ_JACOPE010000001.1"/>
</dbReference>
<evidence type="ECO:0000313" key="3">
    <source>
        <dbReference type="Proteomes" id="UP000631576"/>
    </source>
</evidence>
<evidence type="ECO:0000256" key="1">
    <source>
        <dbReference type="SAM" id="Phobius"/>
    </source>
</evidence>